<dbReference type="NCBIfam" id="TIGR00088">
    <property type="entry name" value="trmD"/>
    <property type="match status" value="1"/>
</dbReference>
<dbReference type="CDD" id="cd18080">
    <property type="entry name" value="TrmD-like"/>
    <property type="match status" value="1"/>
</dbReference>
<evidence type="ECO:0000256" key="17">
    <source>
        <dbReference type="SAM" id="Phobius"/>
    </source>
</evidence>
<organism evidence="19 20">
    <name type="scientific">Flavobacterium caeni</name>
    <dbReference type="NCBI Taxonomy" id="490189"/>
    <lineage>
        <taxon>Bacteria</taxon>
        <taxon>Pseudomonadati</taxon>
        <taxon>Bacteroidota</taxon>
        <taxon>Flavobacteriia</taxon>
        <taxon>Flavobacteriales</taxon>
        <taxon>Flavobacteriaceae</taxon>
        <taxon>Flavobacterium</taxon>
    </lineage>
</organism>
<keyword evidence="17" id="KW-1133">Transmembrane helix</keyword>
<feature type="binding site" evidence="15">
    <location>
        <position position="173"/>
    </location>
    <ligand>
        <name>S-adenosyl-L-methionine</name>
        <dbReference type="ChEBI" id="CHEBI:59789"/>
    </ligand>
</feature>
<evidence type="ECO:0000256" key="4">
    <source>
        <dbReference type="ARBA" id="ARBA00011738"/>
    </source>
</evidence>
<dbReference type="InterPro" id="IPR029028">
    <property type="entry name" value="Alpha/beta_knot_MTases"/>
</dbReference>
<evidence type="ECO:0000256" key="2">
    <source>
        <dbReference type="ARBA" id="ARBA00004496"/>
    </source>
</evidence>
<comment type="function">
    <text evidence="1 15 16">Specifically methylates guanosine-37 in various tRNAs.</text>
</comment>
<protein>
    <recommendedName>
        <fullName evidence="6 15">tRNA (guanine-N(1)-)-methyltransferase</fullName>
        <ecNumber evidence="5 15">2.1.1.228</ecNumber>
    </recommendedName>
    <alternativeName>
        <fullName evidence="12 15">M1G-methyltransferase</fullName>
    </alternativeName>
    <alternativeName>
        <fullName evidence="13 15">tRNA [GM37] methyltransferase</fullName>
    </alternativeName>
</protein>
<dbReference type="PANTHER" id="PTHR46417:SF1">
    <property type="entry name" value="TRNA (GUANINE-N(1)-)-METHYLTRANSFERASE"/>
    <property type="match status" value="1"/>
</dbReference>
<keyword evidence="17" id="KW-0472">Membrane</keyword>
<dbReference type="Pfam" id="PF01746">
    <property type="entry name" value="tRNA_m1G_MT"/>
    <property type="match status" value="1"/>
</dbReference>
<dbReference type="NCBIfam" id="NF000648">
    <property type="entry name" value="PRK00026.1"/>
    <property type="match status" value="1"/>
</dbReference>
<evidence type="ECO:0000256" key="5">
    <source>
        <dbReference type="ARBA" id="ARBA00012807"/>
    </source>
</evidence>
<keyword evidence="10 15" id="KW-0949">S-adenosyl-L-methionine</keyword>
<proteinExistence type="inferred from homology"/>
<comment type="subcellular location">
    <subcellularLocation>
        <location evidence="2 15 16">Cytoplasm</location>
    </subcellularLocation>
</comment>
<dbReference type="SUPFAM" id="SSF75217">
    <property type="entry name" value="alpha/beta knot"/>
    <property type="match status" value="1"/>
</dbReference>
<dbReference type="InterPro" id="IPR023148">
    <property type="entry name" value="tRNA_m1G_MeTrfase_C_sf"/>
</dbReference>
<evidence type="ECO:0000256" key="3">
    <source>
        <dbReference type="ARBA" id="ARBA00007630"/>
    </source>
</evidence>
<evidence type="ECO:0000256" key="9">
    <source>
        <dbReference type="ARBA" id="ARBA00022679"/>
    </source>
</evidence>
<evidence type="ECO:0000256" key="12">
    <source>
        <dbReference type="ARBA" id="ARBA00029736"/>
    </source>
</evidence>
<dbReference type="PANTHER" id="PTHR46417">
    <property type="entry name" value="TRNA (GUANINE-N(1)-)-METHYLTRANSFERASE"/>
    <property type="match status" value="1"/>
</dbReference>
<dbReference type="EMBL" id="FMVF01000020">
    <property type="protein sequence ID" value="SCY95557.1"/>
    <property type="molecule type" value="Genomic_DNA"/>
</dbReference>
<keyword evidence="8 15" id="KW-0489">Methyltransferase</keyword>
<keyword evidence="17" id="KW-0812">Transmembrane</keyword>
<keyword evidence="20" id="KW-1185">Reference proteome</keyword>
<dbReference type="GO" id="GO:0002939">
    <property type="term" value="P:tRNA N1-guanine methylation"/>
    <property type="evidence" value="ECO:0007669"/>
    <property type="project" value="TreeGrafter"/>
</dbReference>
<evidence type="ECO:0000256" key="11">
    <source>
        <dbReference type="ARBA" id="ARBA00022694"/>
    </source>
</evidence>
<evidence type="ECO:0000313" key="20">
    <source>
        <dbReference type="Proteomes" id="UP000199354"/>
    </source>
</evidence>
<evidence type="ECO:0000256" key="14">
    <source>
        <dbReference type="ARBA" id="ARBA00047783"/>
    </source>
</evidence>
<evidence type="ECO:0000256" key="7">
    <source>
        <dbReference type="ARBA" id="ARBA00022490"/>
    </source>
</evidence>
<keyword evidence="7 15" id="KW-0963">Cytoplasm</keyword>
<comment type="subunit">
    <text evidence="4 15 16">Homodimer.</text>
</comment>
<dbReference type="FunFam" id="3.40.1280.10:FF:000001">
    <property type="entry name" value="tRNA (guanine-N(1)-)-methyltransferase"/>
    <property type="match status" value="1"/>
</dbReference>
<dbReference type="InterPro" id="IPR029026">
    <property type="entry name" value="tRNA_m1G_MTases_N"/>
</dbReference>
<evidence type="ECO:0000259" key="18">
    <source>
        <dbReference type="Pfam" id="PF01746"/>
    </source>
</evidence>
<dbReference type="EC" id="2.1.1.228" evidence="5 15"/>
<dbReference type="HAMAP" id="MF_00605">
    <property type="entry name" value="TrmD"/>
    <property type="match status" value="1"/>
</dbReference>
<evidence type="ECO:0000256" key="10">
    <source>
        <dbReference type="ARBA" id="ARBA00022691"/>
    </source>
</evidence>
<evidence type="ECO:0000256" key="1">
    <source>
        <dbReference type="ARBA" id="ARBA00002634"/>
    </source>
</evidence>
<comment type="catalytic activity">
    <reaction evidence="14 15 16">
        <text>guanosine(37) in tRNA + S-adenosyl-L-methionine = N(1)-methylguanosine(37) in tRNA + S-adenosyl-L-homocysteine + H(+)</text>
        <dbReference type="Rhea" id="RHEA:36899"/>
        <dbReference type="Rhea" id="RHEA-COMP:10145"/>
        <dbReference type="Rhea" id="RHEA-COMP:10147"/>
        <dbReference type="ChEBI" id="CHEBI:15378"/>
        <dbReference type="ChEBI" id="CHEBI:57856"/>
        <dbReference type="ChEBI" id="CHEBI:59789"/>
        <dbReference type="ChEBI" id="CHEBI:73542"/>
        <dbReference type="ChEBI" id="CHEBI:74269"/>
        <dbReference type="EC" id="2.1.1.228"/>
    </reaction>
</comment>
<evidence type="ECO:0000256" key="8">
    <source>
        <dbReference type="ARBA" id="ARBA00022603"/>
    </source>
</evidence>
<evidence type="ECO:0000256" key="6">
    <source>
        <dbReference type="ARBA" id="ARBA00014679"/>
    </source>
</evidence>
<feature type="transmembrane region" description="Helical" evidence="17">
    <location>
        <begin position="15"/>
        <end position="35"/>
    </location>
</feature>
<feature type="binding site" evidence="15">
    <location>
        <begin position="193"/>
        <end position="198"/>
    </location>
    <ligand>
        <name>S-adenosyl-L-methionine</name>
        <dbReference type="ChEBI" id="CHEBI:59789"/>
    </ligand>
</feature>
<evidence type="ECO:0000256" key="13">
    <source>
        <dbReference type="ARBA" id="ARBA00033392"/>
    </source>
</evidence>
<dbReference type="Gene3D" id="1.10.1270.20">
    <property type="entry name" value="tRNA(m1g37)methyltransferase, domain 2"/>
    <property type="match status" value="1"/>
</dbReference>
<dbReference type="InterPro" id="IPR002649">
    <property type="entry name" value="tRNA_m1G_MeTrfase_TrmD"/>
</dbReference>
<keyword evidence="11 15" id="KW-0819">tRNA processing</keyword>
<dbReference type="Proteomes" id="UP000199354">
    <property type="component" value="Unassembled WGS sequence"/>
</dbReference>
<name>A0A1G5K4S7_9FLAO</name>
<dbReference type="Gene3D" id="3.40.1280.10">
    <property type="match status" value="1"/>
</dbReference>
<reference evidence="19 20" key="1">
    <citation type="submission" date="2016-10" db="EMBL/GenBank/DDBJ databases">
        <authorList>
            <person name="de Groot N.N."/>
        </authorList>
    </citation>
    <scope>NUCLEOTIDE SEQUENCE [LARGE SCALE GENOMIC DNA]</scope>
    <source>
        <strain evidence="19 20">CGMCC 1.7031</strain>
    </source>
</reference>
<evidence type="ECO:0000256" key="16">
    <source>
        <dbReference type="RuleBase" id="RU003464"/>
    </source>
</evidence>
<dbReference type="InterPro" id="IPR016009">
    <property type="entry name" value="tRNA_MeTrfase_TRMD/TRM10"/>
</dbReference>
<comment type="similarity">
    <text evidence="3 15 16">Belongs to the RNA methyltransferase TrmD family.</text>
</comment>
<dbReference type="AlphaFoldDB" id="A0A1G5K4S7"/>
<sequence>MWQFVNLLIRLDANFVTLPLNILNIVCPLFFVFVLRPSSFDFRLSTFDIAFDVRRSTFDLKMRIDIITVLPELLRSPFEASIMKRAIDKGLVEVHFHNLRDYTLNKQKSVDDYQFGGGAGMVMMIQPIDDCIAKLKSERDYDEVIYMTPDGETLNQQMANRMSSFENIIILCGHYKGVDQRVRDQFITKEISIGDYVLSGGELGAIVLSDALIRLIPGVLSDETSALTDSFQDNLLAPPVYTRPAEYKGWKVPDVLLSGHAAKIDKWREDMAYEHTKNRRPDLLE</sequence>
<gene>
    <name evidence="15" type="primary">trmD</name>
    <name evidence="19" type="ORF">SAMN02927903_03083</name>
</gene>
<accession>A0A1G5K4S7</accession>
<dbReference type="GO" id="GO:0005829">
    <property type="term" value="C:cytosol"/>
    <property type="evidence" value="ECO:0007669"/>
    <property type="project" value="TreeGrafter"/>
</dbReference>
<evidence type="ECO:0000313" key="19">
    <source>
        <dbReference type="EMBL" id="SCY95557.1"/>
    </source>
</evidence>
<keyword evidence="9 15" id="KW-0808">Transferase</keyword>
<dbReference type="GO" id="GO:0052906">
    <property type="term" value="F:tRNA (guanine(37)-N1)-methyltransferase activity"/>
    <property type="evidence" value="ECO:0007669"/>
    <property type="project" value="UniProtKB-UniRule"/>
</dbReference>
<feature type="domain" description="tRNA methyltransferase TRMD/TRM10-type" evidence="18">
    <location>
        <begin position="62"/>
        <end position="284"/>
    </location>
</feature>
<dbReference type="STRING" id="490189.SAMN02927903_03083"/>
<evidence type="ECO:0000256" key="15">
    <source>
        <dbReference type="HAMAP-Rule" id="MF_00605"/>
    </source>
</evidence>